<evidence type="ECO:0000313" key="1">
    <source>
        <dbReference type="EMBL" id="MFD1219576.1"/>
    </source>
</evidence>
<proteinExistence type="predicted"/>
<accession>A0ABW3UGB6</accession>
<evidence type="ECO:0000313" key="2">
    <source>
        <dbReference type="Proteomes" id="UP001597180"/>
    </source>
</evidence>
<name>A0ABW3UGB6_9BACL</name>
<keyword evidence="2" id="KW-1185">Reference proteome</keyword>
<gene>
    <name evidence="1" type="ORF">ACFQ4B_05565</name>
</gene>
<dbReference type="RefSeq" id="WP_345594998.1">
    <property type="nucleotide sequence ID" value="NZ_BAABJG010000055.1"/>
</dbReference>
<dbReference type="EMBL" id="JBHTLU010000012">
    <property type="protein sequence ID" value="MFD1219576.1"/>
    <property type="molecule type" value="Genomic_DNA"/>
</dbReference>
<protein>
    <submittedName>
        <fullName evidence="1">Uncharacterized protein</fullName>
    </submittedName>
</protein>
<comment type="caution">
    <text evidence="1">The sequence shown here is derived from an EMBL/GenBank/DDBJ whole genome shotgun (WGS) entry which is preliminary data.</text>
</comment>
<organism evidence="1 2">
    <name type="scientific">Paenibacillus vulneris</name>
    <dbReference type="NCBI Taxonomy" id="1133364"/>
    <lineage>
        <taxon>Bacteria</taxon>
        <taxon>Bacillati</taxon>
        <taxon>Bacillota</taxon>
        <taxon>Bacilli</taxon>
        <taxon>Bacillales</taxon>
        <taxon>Paenibacillaceae</taxon>
        <taxon>Paenibacillus</taxon>
    </lineage>
</organism>
<reference evidence="2" key="1">
    <citation type="journal article" date="2019" name="Int. J. Syst. Evol. Microbiol.">
        <title>The Global Catalogue of Microorganisms (GCM) 10K type strain sequencing project: providing services to taxonomists for standard genome sequencing and annotation.</title>
        <authorList>
            <consortium name="The Broad Institute Genomics Platform"/>
            <consortium name="The Broad Institute Genome Sequencing Center for Infectious Disease"/>
            <person name="Wu L."/>
            <person name="Ma J."/>
        </authorList>
    </citation>
    <scope>NUCLEOTIDE SEQUENCE [LARGE SCALE GENOMIC DNA]</scope>
    <source>
        <strain evidence="2">CCUG 53270</strain>
    </source>
</reference>
<sequence length="102" mass="12308">MLTRELLENKGFARIVYENQEDKPVFYSRRFEDDESVVKLHKFFGESNAEFDYDYFGLYCVVEISPDFTFAQYLFSEKEIESGYFTHARIELDEFERLLEII</sequence>
<dbReference type="Proteomes" id="UP001597180">
    <property type="component" value="Unassembled WGS sequence"/>
</dbReference>